<protein>
    <submittedName>
        <fullName evidence="2">Uncharacterized protein</fullName>
    </submittedName>
</protein>
<keyword evidence="3" id="KW-1185">Reference proteome</keyword>
<keyword evidence="1" id="KW-1133">Transmembrane helix</keyword>
<comment type="caution">
    <text evidence="2">The sequence shown here is derived from an EMBL/GenBank/DDBJ whole genome shotgun (WGS) entry which is preliminary data.</text>
</comment>
<gene>
    <name evidence="2" type="ORF">Fcan01_11121</name>
</gene>
<sequence>MGSYSRSVAEYGHSLSNIMTYLQNTVLPNKSPTNVGEPSLSSSPSLVILLLSGEPTLEETVFETNVVTILHDTLFYGSSYFAVRNSQMFPLCLHCHLLGPAIQTLDTPPDGVIWTTENVQSLEPLHQNWEKFNKNFHHLTFYTGSGGFMGSPTPLGKSCLDRVNPDKTNVASVDYCIAFVISRKYNFTLHHIQSPAMIRSSLQVSFNTKYNRENHFIKKTSQFRFLYDPYCSQQLGFSLRLYVHKNQTRINVAFALASVFHYTTWSLVVVFLTVYGVLCWVMFSLKFEKVPPMSDIVLSLFIMSLGQSNVQHNLRCRDCSASFGYLGLTYTILVFILATAYSGNFISFFVAQPGINLPKNIRPAVSTKEVTLLTTSLVVTVWEFSERYLKNQMIGQELQIGEHTKSSVTWLTDFYNKVYEPQGDVAIKPVRDILFNLSYGCSLHLIKRDFNEEPKNVSVTVDDHGIFGFINTKGDTQLAEEIAGMSGNFAALDHYSYNGKDLTIDSGTMVIAVQAIFMGNVFHDHLGRMDNTGLFQRWKEQRDNNWSVKLEREKWMDSMRKYGINPNKGLFSRGGPDQPGLEFRGVYGVIQLMAVLTGVAGVVFVIECAWKYSR</sequence>
<reference evidence="2 3" key="1">
    <citation type="submission" date="2015-12" db="EMBL/GenBank/DDBJ databases">
        <title>The genome of Folsomia candida.</title>
        <authorList>
            <person name="Faddeeva A."/>
            <person name="Derks M.F."/>
            <person name="Anvar Y."/>
            <person name="Smit S."/>
            <person name="Van Straalen N."/>
            <person name="Roelofs D."/>
        </authorList>
    </citation>
    <scope>NUCLEOTIDE SEQUENCE [LARGE SCALE GENOMIC DNA]</scope>
    <source>
        <strain evidence="2 3">VU population</strain>
        <tissue evidence="2">Whole body</tissue>
    </source>
</reference>
<name>A0A226EA44_FOLCA</name>
<feature type="transmembrane region" description="Helical" evidence="1">
    <location>
        <begin position="586"/>
        <end position="610"/>
    </location>
</feature>
<organism evidence="2 3">
    <name type="scientific">Folsomia candida</name>
    <name type="common">Springtail</name>
    <dbReference type="NCBI Taxonomy" id="158441"/>
    <lineage>
        <taxon>Eukaryota</taxon>
        <taxon>Metazoa</taxon>
        <taxon>Ecdysozoa</taxon>
        <taxon>Arthropoda</taxon>
        <taxon>Hexapoda</taxon>
        <taxon>Collembola</taxon>
        <taxon>Entomobryomorpha</taxon>
        <taxon>Isotomoidea</taxon>
        <taxon>Isotomidae</taxon>
        <taxon>Proisotominae</taxon>
        <taxon>Folsomia</taxon>
    </lineage>
</organism>
<dbReference type="EMBL" id="LNIX01000005">
    <property type="protein sequence ID" value="OXA53947.1"/>
    <property type="molecule type" value="Genomic_DNA"/>
</dbReference>
<evidence type="ECO:0000256" key="1">
    <source>
        <dbReference type="SAM" id="Phobius"/>
    </source>
</evidence>
<keyword evidence="1" id="KW-0812">Transmembrane</keyword>
<dbReference type="Proteomes" id="UP000198287">
    <property type="component" value="Unassembled WGS sequence"/>
</dbReference>
<keyword evidence="1" id="KW-0472">Membrane</keyword>
<dbReference type="AlphaFoldDB" id="A0A226EA44"/>
<evidence type="ECO:0000313" key="2">
    <source>
        <dbReference type="EMBL" id="OXA53947.1"/>
    </source>
</evidence>
<feature type="transmembrane region" description="Helical" evidence="1">
    <location>
        <begin position="323"/>
        <end position="350"/>
    </location>
</feature>
<proteinExistence type="predicted"/>
<feature type="transmembrane region" description="Helical" evidence="1">
    <location>
        <begin position="259"/>
        <end position="283"/>
    </location>
</feature>
<evidence type="ECO:0000313" key="3">
    <source>
        <dbReference type="Proteomes" id="UP000198287"/>
    </source>
</evidence>
<accession>A0A226EA44</accession>